<reference evidence="1 2" key="1">
    <citation type="journal article" date="2017" name="Mol. Plant">
        <title>The Genome of Medicinal Plant Macleaya cordata Provides New Insights into Benzylisoquinoline Alkaloids Metabolism.</title>
        <authorList>
            <person name="Liu X."/>
            <person name="Liu Y."/>
            <person name="Huang P."/>
            <person name="Ma Y."/>
            <person name="Qing Z."/>
            <person name="Tang Q."/>
            <person name="Cao H."/>
            <person name="Cheng P."/>
            <person name="Zheng Y."/>
            <person name="Yuan Z."/>
            <person name="Zhou Y."/>
            <person name="Liu J."/>
            <person name="Tang Z."/>
            <person name="Zhuo Y."/>
            <person name="Zhang Y."/>
            <person name="Yu L."/>
            <person name="Huang J."/>
            <person name="Yang P."/>
            <person name="Peng Q."/>
            <person name="Zhang J."/>
            <person name="Jiang W."/>
            <person name="Zhang Z."/>
            <person name="Lin K."/>
            <person name="Ro D.K."/>
            <person name="Chen X."/>
            <person name="Xiong X."/>
            <person name="Shang Y."/>
            <person name="Huang S."/>
            <person name="Zeng J."/>
        </authorList>
    </citation>
    <scope>NUCLEOTIDE SEQUENCE [LARGE SCALE GENOMIC DNA]</scope>
    <source>
        <strain evidence="2">cv. BLH2017</strain>
        <tissue evidence="1">Root</tissue>
    </source>
</reference>
<dbReference type="OMA" id="REANWTY"/>
<gene>
    <name evidence="1" type="ORF">BVC80_1307g16</name>
</gene>
<evidence type="ECO:0000313" key="1">
    <source>
        <dbReference type="EMBL" id="OVA17179.1"/>
    </source>
</evidence>
<comment type="caution">
    <text evidence="1">The sequence shown here is derived from an EMBL/GenBank/DDBJ whole genome shotgun (WGS) entry which is preliminary data.</text>
</comment>
<sequence length="229" mass="26292">MINILGLCNLGSLKDIKINITSSAWGETKRLPIQGIHEHGIFNIFLPGNEIPSYMHKSKDSPISFILPILPNKIKGLNVATIYAFRKKLCDYIPLWHMIIQVNNNSKGLKWIYVPTFFGSLDVGKDMIWLSHWKSGNQLEGGDEVTVSIFVGSTDDIKFKECGIHVVYEQETTTDHSDVGGISEYWQDYYEVMPRTYLLMGGPSSYISREANWTYWEEYSERSKQLNRE</sequence>
<organism evidence="1 2">
    <name type="scientific">Macleaya cordata</name>
    <name type="common">Five-seeded plume-poppy</name>
    <name type="synonym">Bocconia cordata</name>
    <dbReference type="NCBI Taxonomy" id="56857"/>
    <lineage>
        <taxon>Eukaryota</taxon>
        <taxon>Viridiplantae</taxon>
        <taxon>Streptophyta</taxon>
        <taxon>Embryophyta</taxon>
        <taxon>Tracheophyta</taxon>
        <taxon>Spermatophyta</taxon>
        <taxon>Magnoliopsida</taxon>
        <taxon>Ranunculales</taxon>
        <taxon>Papaveraceae</taxon>
        <taxon>Papaveroideae</taxon>
        <taxon>Macleaya</taxon>
    </lineage>
</organism>
<name>A0A200R379_MACCD</name>
<keyword evidence="2" id="KW-1185">Reference proteome</keyword>
<dbReference type="AlphaFoldDB" id="A0A200R379"/>
<evidence type="ECO:0000313" key="2">
    <source>
        <dbReference type="Proteomes" id="UP000195402"/>
    </source>
</evidence>
<accession>A0A200R379</accession>
<dbReference type="OrthoDB" id="1901675at2759"/>
<dbReference type="STRING" id="56857.A0A200R379"/>
<dbReference type="InParanoid" id="A0A200R379"/>
<proteinExistence type="predicted"/>
<protein>
    <submittedName>
        <fullName evidence="1">Uncharacterized protein</fullName>
    </submittedName>
</protein>
<dbReference type="EMBL" id="MVGT01000445">
    <property type="protein sequence ID" value="OVA17179.1"/>
    <property type="molecule type" value="Genomic_DNA"/>
</dbReference>
<dbReference type="Proteomes" id="UP000195402">
    <property type="component" value="Unassembled WGS sequence"/>
</dbReference>